<dbReference type="PANTHER" id="PTHR46596">
    <property type="entry name" value="SORTING NEXIN-4"/>
    <property type="match status" value="1"/>
</dbReference>
<dbReference type="CDD" id="cd06864">
    <property type="entry name" value="PX_SNX4"/>
    <property type="match status" value="1"/>
</dbReference>
<dbReference type="InterPro" id="IPR034902">
    <property type="entry name" value="PX_SNX4"/>
</dbReference>
<comment type="caution">
    <text evidence="4">The sequence shown here is derived from an EMBL/GenBank/DDBJ whole genome shotgun (WGS) entry which is preliminary data.</text>
</comment>
<dbReference type="Gene3D" id="1.20.1270.60">
    <property type="entry name" value="Arfaptin homology (AH) domain/BAR domain"/>
    <property type="match status" value="1"/>
</dbReference>
<dbReference type="Pfam" id="PF00787">
    <property type="entry name" value="PX"/>
    <property type="match status" value="1"/>
</dbReference>
<sequence>MEEIDGNGAGEVSHIKQDNILRHLEISVSESEKRANSTLNLRDYHTVYLIEVKVTDSELINNRKLVKLSSVWRRYTEFEQLRDYLAATYAYTVIPPLPEKRVMFGWQKTSTDTFDPNFVDRRRAGLENFLLRIAAHPILGWDKHYLDFLQSEDGWRESHKRNGYLQLVENTLKHLSVSVRLKKAGGEFDTLKNYSISLHTNLNNLLKARSRVAERQFTIYKLHANYGRVFSEWSVVEKDMGDALQKTGHYLDSLSSSIDGVLEDEEILIDQLKEYLFFADSLQRLCKQHELLQLRLEAAEDNVNNKNIERTKAQQGKISLMSRLFGSVDTEELRELKLNVLDQQIEEGSDLVIKNRENLREFTNKALEDVDIFQKQKIVDLKDILTSYAFLQLKTAKKNLQTWTQVRDCLLNIT</sequence>
<feature type="coiled-coil region" evidence="2">
    <location>
        <begin position="282"/>
        <end position="316"/>
    </location>
</feature>
<organism evidence="4 5">
    <name type="scientific">Henosepilachna vigintioctopunctata</name>
    <dbReference type="NCBI Taxonomy" id="420089"/>
    <lineage>
        <taxon>Eukaryota</taxon>
        <taxon>Metazoa</taxon>
        <taxon>Ecdysozoa</taxon>
        <taxon>Arthropoda</taxon>
        <taxon>Hexapoda</taxon>
        <taxon>Insecta</taxon>
        <taxon>Pterygota</taxon>
        <taxon>Neoptera</taxon>
        <taxon>Endopterygota</taxon>
        <taxon>Coleoptera</taxon>
        <taxon>Polyphaga</taxon>
        <taxon>Cucujiformia</taxon>
        <taxon>Coccinelloidea</taxon>
        <taxon>Coccinellidae</taxon>
        <taxon>Epilachninae</taxon>
        <taxon>Epilachnini</taxon>
        <taxon>Henosepilachna</taxon>
    </lineage>
</organism>
<reference evidence="4 5" key="1">
    <citation type="submission" date="2023-03" db="EMBL/GenBank/DDBJ databases">
        <title>Genome insight into feeding habits of ladybird beetles.</title>
        <authorList>
            <person name="Li H.-S."/>
            <person name="Huang Y.-H."/>
            <person name="Pang H."/>
        </authorList>
    </citation>
    <scope>NUCLEOTIDE SEQUENCE [LARGE SCALE GENOMIC DNA]</scope>
    <source>
        <strain evidence="4">SYSU_2023b</strain>
        <tissue evidence="4">Whole body</tissue>
    </source>
</reference>
<dbReference type="SMART" id="SM00312">
    <property type="entry name" value="PX"/>
    <property type="match status" value="1"/>
</dbReference>
<dbReference type="GO" id="GO:0005886">
    <property type="term" value="C:plasma membrane"/>
    <property type="evidence" value="ECO:0007669"/>
    <property type="project" value="TreeGrafter"/>
</dbReference>
<accession>A0AAW1UHR2</accession>
<evidence type="ECO:0000256" key="1">
    <source>
        <dbReference type="ARBA" id="ARBA00010883"/>
    </source>
</evidence>
<dbReference type="AlphaFoldDB" id="A0AAW1UHR2"/>
<name>A0AAW1UHR2_9CUCU</name>
<dbReference type="Gene3D" id="3.30.1520.10">
    <property type="entry name" value="Phox-like domain"/>
    <property type="match status" value="1"/>
</dbReference>
<dbReference type="GO" id="GO:0032266">
    <property type="term" value="F:phosphatidylinositol-3-phosphate binding"/>
    <property type="evidence" value="ECO:0007669"/>
    <property type="project" value="TreeGrafter"/>
</dbReference>
<evidence type="ECO:0000313" key="5">
    <source>
        <dbReference type="Proteomes" id="UP001431783"/>
    </source>
</evidence>
<dbReference type="InterPro" id="IPR036871">
    <property type="entry name" value="PX_dom_sf"/>
</dbReference>
<evidence type="ECO:0000259" key="3">
    <source>
        <dbReference type="PROSITE" id="PS50195"/>
    </source>
</evidence>
<dbReference type="InterPro" id="IPR034783">
    <property type="entry name" value="SNX4"/>
</dbReference>
<dbReference type="PANTHER" id="PTHR46596:SF1">
    <property type="entry name" value="SORTING NEXIN-4"/>
    <property type="match status" value="1"/>
</dbReference>
<dbReference type="GO" id="GO:0015031">
    <property type="term" value="P:protein transport"/>
    <property type="evidence" value="ECO:0007669"/>
    <property type="project" value="InterPro"/>
</dbReference>
<dbReference type="SUPFAM" id="SSF64268">
    <property type="entry name" value="PX domain"/>
    <property type="match status" value="1"/>
</dbReference>
<gene>
    <name evidence="4" type="ORF">WA026_019701</name>
</gene>
<keyword evidence="2" id="KW-0175">Coiled coil</keyword>
<dbReference type="GO" id="GO:0031901">
    <property type="term" value="C:early endosome membrane"/>
    <property type="evidence" value="ECO:0007669"/>
    <property type="project" value="TreeGrafter"/>
</dbReference>
<dbReference type="InterPro" id="IPR027267">
    <property type="entry name" value="AH/BAR_dom_sf"/>
</dbReference>
<dbReference type="InterPro" id="IPR001683">
    <property type="entry name" value="PX_dom"/>
</dbReference>
<feature type="domain" description="PX" evidence="3">
    <location>
        <begin position="26"/>
        <end position="156"/>
    </location>
</feature>
<dbReference type="Proteomes" id="UP001431783">
    <property type="component" value="Unassembled WGS sequence"/>
</dbReference>
<dbReference type="GO" id="GO:2000786">
    <property type="term" value="P:positive regulation of autophagosome assembly"/>
    <property type="evidence" value="ECO:0007669"/>
    <property type="project" value="TreeGrafter"/>
</dbReference>
<evidence type="ECO:0000313" key="4">
    <source>
        <dbReference type="EMBL" id="KAK9882188.1"/>
    </source>
</evidence>
<dbReference type="EMBL" id="JARQZJ010000073">
    <property type="protein sequence ID" value="KAK9882188.1"/>
    <property type="molecule type" value="Genomic_DNA"/>
</dbReference>
<protein>
    <recommendedName>
        <fullName evidence="3">PX domain-containing protein</fullName>
    </recommendedName>
</protein>
<keyword evidence="5" id="KW-1185">Reference proteome</keyword>
<evidence type="ECO:0000256" key="2">
    <source>
        <dbReference type="SAM" id="Coils"/>
    </source>
</evidence>
<dbReference type="PROSITE" id="PS50195">
    <property type="entry name" value="PX"/>
    <property type="match status" value="1"/>
</dbReference>
<dbReference type="GO" id="GO:0031201">
    <property type="term" value="C:SNARE complex"/>
    <property type="evidence" value="ECO:0007669"/>
    <property type="project" value="TreeGrafter"/>
</dbReference>
<proteinExistence type="inferred from homology"/>
<comment type="similarity">
    <text evidence="1">Belongs to the sorting nexin family.</text>
</comment>